<dbReference type="GO" id="GO:0005576">
    <property type="term" value="C:extracellular region"/>
    <property type="evidence" value="ECO:0007669"/>
    <property type="project" value="UniProtKB-SubCell"/>
</dbReference>
<dbReference type="GO" id="GO:0006644">
    <property type="term" value="P:phospholipid metabolic process"/>
    <property type="evidence" value="ECO:0007669"/>
    <property type="project" value="InterPro"/>
</dbReference>
<dbReference type="GO" id="GO:0050482">
    <property type="term" value="P:arachidonate secretion"/>
    <property type="evidence" value="ECO:0007669"/>
    <property type="project" value="InterPro"/>
</dbReference>
<keyword evidence="8" id="KW-0443">Lipid metabolism</keyword>
<feature type="binding site" evidence="5">
    <location>
        <position position="17"/>
    </location>
    <ligand>
        <name>Ca(2+)</name>
        <dbReference type="ChEBI" id="CHEBI:29108"/>
    </ligand>
</feature>
<dbReference type="EC" id="3.1.1.4" evidence="8"/>
<keyword evidence="8" id="KW-0378">Hydrolase</keyword>
<evidence type="ECO:0000256" key="7">
    <source>
        <dbReference type="RuleBase" id="RU003654"/>
    </source>
</evidence>
<evidence type="ECO:0000256" key="2">
    <source>
        <dbReference type="ARBA" id="ARBA00022525"/>
    </source>
</evidence>
<evidence type="ECO:0000256" key="3">
    <source>
        <dbReference type="ARBA" id="ARBA00023157"/>
    </source>
</evidence>
<feature type="active site" evidence="4">
    <location>
        <position position="35"/>
    </location>
</feature>
<dbReference type="GO" id="GO:0004623">
    <property type="term" value="F:phospholipase A2 activity"/>
    <property type="evidence" value="ECO:0007669"/>
    <property type="project" value="UniProtKB-EC"/>
</dbReference>
<comment type="subcellular location">
    <subcellularLocation>
        <location evidence="1 8">Secreted</location>
    </subcellularLocation>
</comment>
<accession>A0A0B1S1B8</accession>
<evidence type="ECO:0000256" key="8">
    <source>
        <dbReference type="RuleBase" id="RU361236"/>
    </source>
</evidence>
<dbReference type="PROSITE" id="PS00118">
    <property type="entry name" value="PA2_HIS"/>
    <property type="match status" value="1"/>
</dbReference>
<dbReference type="AlphaFoldDB" id="A0A0B1S1B8"/>
<keyword evidence="2 8" id="KW-0964">Secreted</keyword>
<evidence type="ECO:0000259" key="9">
    <source>
        <dbReference type="SMART" id="SM00085"/>
    </source>
</evidence>
<dbReference type="Gene3D" id="1.20.90.10">
    <property type="entry name" value="Phospholipase A2 domain"/>
    <property type="match status" value="1"/>
</dbReference>
<comment type="catalytic activity">
    <reaction evidence="8">
        <text>a 1,2-diacyl-sn-glycero-3-phosphocholine + H2O = a 1-acyl-sn-glycero-3-phosphocholine + a fatty acid + H(+)</text>
        <dbReference type="Rhea" id="RHEA:15801"/>
        <dbReference type="ChEBI" id="CHEBI:15377"/>
        <dbReference type="ChEBI" id="CHEBI:15378"/>
        <dbReference type="ChEBI" id="CHEBI:28868"/>
        <dbReference type="ChEBI" id="CHEBI:57643"/>
        <dbReference type="ChEBI" id="CHEBI:58168"/>
        <dbReference type="EC" id="3.1.1.4"/>
    </reaction>
</comment>
<dbReference type="SMART" id="SM00085">
    <property type="entry name" value="PA2c"/>
    <property type="match status" value="1"/>
</dbReference>
<dbReference type="EMBL" id="KN610902">
    <property type="protein sequence ID" value="KHJ77297.1"/>
    <property type="molecule type" value="Genomic_DNA"/>
</dbReference>
<dbReference type="Proteomes" id="UP000053660">
    <property type="component" value="Unassembled WGS sequence"/>
</dbReference>
<evidence type="ECO:0000256" key="5">
    <source>
        <dbReference type="PIRSR" id="PIRSR601211-2"/>
    </source>
</evidence>
<feature type="disulfide bond" evidence="6">
    <location>
        <begin position="38"/>
        <end position="84"/>
    </location>
</feature>
<feature type="disulfide bond" evidence="6">
    <location>
        <begin position="16"/>
        <end position="32"/>
    </location>
</feature>
<dbReference type="InterPro" id="IPR033113">
    <property type="entry name" value="PLA2_histidine"/>
</dbReference>
<dbReference type="SUPFAM" id="SSF48619">
    <property type="entry name" value="Phospholipase A2, PLA2"/>
    <property type="match status" value="1"/>
</dbReference>
<organism evidence="10 11">
    <name type="scientific">Oesophagostomum dentatum</name>
    <name type="common">Nodular worm</name>
    <dbReference type="NCBI Taxonomy" id="61180"/>
    <lineage>
        <taxon>Eukaryota</taxon>
        <taxon>Metazoa</taxon>
        <taxon>Ecdysozoa</taxon>
        <taxon>Nematoda</taxon>
        <taxon>Chromadorea</taxon>
        <taxon>Rhabditida</taxon>
        <taxon>Rhabditina</taxon>
        <taxon>Rhabditomorpha</taxon>
        <taxon>Strongyloidea</taxon>
        <taxon>Strongylidae</taxon>
        <taxon>Oesophagostomum</taxon>
    </lineage>
</organism>
<feature type="active site" evidence="4">
    <location>
        <position position="85"/>
    </location>
</feature>
<feature type="disulfide bond" evidence="6">
    <location>
        <begin position="48"/>
        <end position="77"/>
    </location>
</feature>
<feature type="binding site" evidence="5">
    <location>
        <position position="15"/>
    </location>
    <ligand>
        <name>Ca(2+)</name>
        <dbReference type="ChEBI" id="CHEBI:29108"/>
    </ligand>
</feature>
<evidence type="ECO:0000313" key="11">
    <source>
        <dbReference type="Proteomes" id="UP000053660"/>
    </source>
</evidence>
<reference evidence="10 11" key="1">
    <citation type="submission" date="2014-03" db="EMBL/GenBank/DDBJ databases">
        <title>Draft genome of the hookworm Oesophagostomum dentatum.</title>
        <authorList>
            <person name="Mitreva M."/>
        </authorList>
    </citation>
    <scope>NUCLEOTIDE SEQUENCE [LARGE SCALE GENOMIC DNA]</scope>
    <source>
        <strain evidence="10 11">OD-Hann</strain>
    </source>
</reference>
<gene>
    <name evidence="10" type="ORF">OESDEN_23083</name>
</gene>
<feature type="disulfide bond" evidence="6">
    <location>
        <begin position="70"/>
        <end position="82"/>
    </location>
</feature>
<name>A0A0B1S1B8_OESDE</name>
<sequence length="107" mass="11799">MLGYTALHYNGYGCYCGRGGSGIPIDGIDTCCLHHDNCYEKAVESGACSSTIWEYINLYDWSCVNSTAVCAEKNTKCEAALCKCDVDVVKCWGQYPKPPKKLKCVKH</sequence>
<proteinExistence type="inferred from homology"/>
<feature type="binding site" evidence="5">
    <location>
        <position position="19"/>
    </location>
    <ligand>
        <name>Ca(2+)</name>
        <dbReference type="ChEBI" id="CHEBI:29108"/>
    </ligand>
</feature>
<dbReference type="InterPro" id="IPR001211">
    <property type="entry name" value="PLA2"/>
</dbReference>
<dbReference type="InterPro" id="IPR033112">
    <property type="entry name" value="PLA2_Asp_AS"/>
</dbReference>
<dbReference type="Pfam" id="PF00068">
    <property type="entry name" value="Phospholip_A2_1"/>
    <property type="match status" value="1"/>
</dbReference>
<dbReference type="GO" id="GO:0016042">
    <property type="term" value="P:lipid catabolic process"/>
    <property type="evidence" value="ECO:0007669"/>
    <property type="project" value="InterPro"/>
</dbReference>
<evidence type="ECO:0000313" key="10">
    <source>
        <dbReference type="EMBL" id="KHJ77297.1"/>
    </source>
</evidence>
<comment type="similarity">
    <text evidence="7">Belongs to the phospholipase A2 family.</text>
</comment>
<dbReference type="PRINTS" id="PR00389">
    <property type="entry name" value="PHPHLIPASEA2"/>
</dbReference>
<dbReference type="InterPro" id="IPR016090">
    <property type="entry name" value="PLA2-like_dom"/>
</dbReference>
<evidence type="ECO:0000256" key="1">
    <source>
        <dbReference type="ARBA" id="ARBA00004613"/>
    </source>
</evidence>
<keyword evidence="11" id="KW-1185">Reference proteome</keyword>
<dbReference type="PROSITE" id="PS00119">
    <property type="entry name" value="PA2_ASP"/>
    <property type="match status" value="1"/>
</dbReference>
<comment type="cofactor">
    <cofactor evidence="5">
        <name>Ca(2+)</name>
        <dbReference type="ChEBI" id="CHEBI:29108"/>
    </cofactor>
    <text evidence="5">Binds 1 Ca(2+) ion per subunit.</text>
</comment>
<dbReference type="InterPro" id="IPR036444">
    <property type="entry name" value="PLipase_A2_dom_sf"/>
</dbReference>
<keyword evidence="5" id="KW-0479">Metal-binding</keyword>
<keyword evidence="5 8" id="KW-0106">Calcium</keyword>
<dbReference type="GO" id="GO:0005509">
    <property type="term" value="F:calcium ion binding"/>
    <property type="evidence" value="ECO:0007669"/>
    <property type="project" value="InterPro"/>
</dbReference>
<evidence type="ECO:0000256" key="4">
    <source>
        <dbReference type="PIRSR" id="PIRSR601211-1"/>
    </source>
</evidence>
<dbReference type="OrthoDB" id="5839847at2759"/>
<keyword evidence="3 6" id="KW-1015">Disulfide bond</keyword>
<protein>
    <recommendedName>
        <fullName evidence="8">Phospholipase A2</fullName>
        <ecNumber evidence="8">3.1.1.4</ecNumber>
    </recommendedName>
</protein>
<feature type="binding site" evidence="5">
    <location>
        <position position="36"/>
    </location>
    <ligand>
        <name>Ca(2+)</name>
        <dbReference type="ChEBI" id="CHEBI:29108"/>
    </ligand>
</feature>
<evidence type="ECO:0000256" key="6">
    <source>
        <dbReference type="PIRSR" id="PIRSR601211-3"/>
    </source>
</evidence>
<dbReference type="PANTHER" id="PTHR11716:SF107">
    <property type="entry name" value="PHOSPHOLIPASE A2"/>
    <property type="match status" value="1"/>
</dbReference>
<feature type="disulfide bond" evidence="6">
    <location>
        <begin position="31"/>
        <end position="91"/>
    </location>
</feature>
<feature type="domain" description="Phospholipase A2-like central" evidence="9">
    <location>
        <begin position="1"/>
        <end position="105"/>
    </location>
</feature>
<dbReference type="PANTHER" id="PTHR11716">
    <property type="entry name" value="PHOSPHOLIPASE A2 FAMILY MEMBER"/>
    <property type="match status" value="1"/>
</dbReference>